<evidence type="ECO:0000313" key="2">
    <source>
        <dbReference type="EMBL" id="MDK3074301.1"/>
    </source>
</evidence>
<dbReference type="Proteomes" id="UP001227126">
    <property type="component" value="Unassembled WGS sequence"/>
</dbReference>
<evidence type="ECO:0000256" key="1">
    <source>
        <dbReference type="SAM" id="SignalP"/>
    </source>
</evidence>
<proteinExistence type="predicted"/>
<feature type="signal peptide" evidence="1">
    <location>
        <begin position="1"/>
        <end position="22"/>
    </location>
</feature>
<organism evidence="2 3">
    <name type="scientific">Sedimentitalea xiamensis</name>
    <dbReference type="NCBI Taxonomy" id="3050037"/>
    <lineage>
        <taxon>Bacteria</taxon>
        <taxon>Pseudomonadati</taxon>
        <taxon>Pseudomonadota</taxon>
        <taxon>Alphaproteobacteria</taxon>
        <taxon>Rhodobacterales</taxon>
        <taxon>Paracoccaceae</taxon>
        <taxon>Sedimentitalea</taxon>
    </lineage>
</organism>
<reference evidence="2 3" key="1">
    <citation type="submission" date="2023-05" db="EMBL/GenBank/DDBJ databases">
        <title>Sedimentitalea sp. nov. JM2-8.</title>
        <authorList>
            <person name="Huang J."/>
        </authorList>
    </citation>
    <scope>NUCLEOTIDE SEQUENCE [LARGE SCALE GENOMIC DNA]</scope>
    <source>
        <strain evidence="2 3">JM2-8</strain>
    </source>
</reference>
<dbReference type="EMBL" id="JASNJE010000018">
    <property type="protein sequence ID" value="MDK3074301.1"/>
    <property type="molecule type" value="Genomic_DNA"/>
</dbReference>
<keyword evidence="3" id="KW-1185">Reference proteome</keyword>
<evidence type="ECO:0008006" key="4">
    <source>
        <dbReference type="Google" id="ProtNLM"/>
    </source>
</evidence>
<dbReference type="RefSeq" id="WP_284486234.1">
    <property type="nucleotide sequence ID" value="NZ_JASNJE010000018.1"/>
</dbReference>
<feature type="chain" id="PRO_5047295684" description="Inhibitor of g-type lysozyme" evidence="1">
    <location>
        <begin position="23"/>
        <end position="136"/>
    </location>
</feature>
<comment type="caution">
    <text evidence="2">The sequence shown here is derived from an EMBL/GenBank/DDBJ whole genome shotgun (WGS) entry which is preliminary data.</text>
</comment>
<dbReference type="Gene3D" id="2.60.120.380">
    <property type="match status" value="1"/>
</dbReference>
<evidence type="ECO:0000313" key="3">
    <source>
        <dbReference type="Proteomes" id="UP001227126"/>
    </source>
</evidence>
<keyword evidence="1" id="KW-0732">Signal</keyword>
<name>A0ABT7FGP8_9RHOB</name>
<sequence length="136" mass="14580">MRNFTTRLLALALSALTFPALAQSSSEVHFEPGNYGTMVDGIVDGNDYSDFTLGARAGQEMFVELTVTETNGDGTVYFNILPPGSSGEAIYNSSMDGNSTTVDLPKDGQYTIRVYQMGNDADTGKIASFNVDLSIQ</sequence>
<accession>A0ABT7FGP8</accession>
<protein>
    <recommendedName>
        <fullName evidence="4">Inhibitor of g-type lysozyme</fullName>
    </recommendedName>
</protein>
<gene>
    <name evidence="2" type="ORF">QO034_14410</name>
</gene>